<dbReference type="KEGG" id="bgh:BDBG_16043"/>
<gene>
    <name evidence="1" type="ORF">BDBG_16043</name>
</gene>
<keyword evidence="2" id="KW-1185">Reference proteome</keyword>
<dbReference type="GeneID" id="42528300"/>
<dbReference type="VEuPathDB" id="FungiDB:BDBG_16043"/>
<accession>A0A179U826</accession>
<organism evidence="1 2">
    <name type="scientific">Blastomyces gilchristii (strain SLH14081)</name>
    <name type="common">Blastomyces dermatitidis</name>
    <dbReference type="NCBI Taxonomy" id="559298"/>
    <lineage>
        <taxon>Eukaryota</taxon>
        <taxon>Fungi</taxon>
        <taxon>Dikarya</taxon>
        <taxon>Ascomycota</taxon>
        <taxon>Pezizomycotina</taxon>
        <taxon>Eurotiomycetes</taxon>
        <taxon>Eurotiomycetidae</taxon>
        <taxon>Onygenales</taxon>
        <taxon>Ajellomycetaceae</taxon>
        <taxon>Blastomyces</taxon>
    </lineage>
</organism>
<evidence type="ECO:0000313" key="1">
    <source>
        <dbReference type="EMBL" id="OAT03327.1"/>
    </source>
</evidence>
<evidence type="ECO:0000313" key="2">
    <source>
        <dbReference type="Proteomes" id="UP000002038"/>
    </source>
</evidence>
<dbReference type="Proteomes" id="UP000002038">
    <property type="component" value="Unassembled WGS sequence"/>
</dbReference>
<dbReference type="AlphaFoldDB" id="A0A179U826"/>
<dbReference type="EMBL" id="GG657448">
    <property type="protein sequence ID" value="OAT03327.1"/>
    <property type="molecule type" value="Genomic_DNA"/>
</dbReference>
<proteinExistence type="predicted"/>
<protein>
    <submittedName>
        <fullName evidence="1">Uncharacterized protein</fullName>
    </submittedName>
</protein>
<sequence length="90" mass="10086">MALAFEDRSQLACLVVHVHKPIIIMINSGNMPSMTCVQQHPCFPSQALQVRSYIHKPLPYQSRASQGYMEASYEPSLAIPCPVKSKLAHY</sequence>
<dbReference type="RefSeq" id="XP_031575581.1">
    <property type="nucleotide sequence ID" value="XM_031724078.1"/>
</dbReference>
<name>A0A179U826_BLAGS</name>
<reference evidence="2" key="1">
    <citation type="journal article" date="2015" name="PLoS Genet.">
        <title>The dynamic genome and transcriptome of the human fungal pathogen Blastomyces and close relative Emmonsia.</title>
        <authorList>
            <person name="Munoz J.F."/>
            <person name="Gauthier G.M."/>
            <person name="Desjardins C.A."/>
            <person name="Gallo J.E."/>
            <person name="Holder J."/>
            <person name="Sullivan T.D."/>
            <person name="Marty A.J."/>
            <person name="Carmen J.C."/>
            <person name="Chen Z."/>
            <person name="Ding L."/>
            <person name="Gujja S."/>
            <person name="Magrini V."/>
            <person name="Misas E."/>
            <person name="Mitreva M."/>
            <person name="Priest M."/>
            <person name="Saif S."/>
            <person name="Whiston E.A."/>
            <person name="Young S."/>
            <person name="Zeng Q."/>
            <person name="Goldman W.E."/>
            <person name="Mardis E.R."/>
            <person name="Taylor J.W."/>
            <person name="McEwen J.G."/>
            <person name="Clay O.K."/>
            <person name="Klein B.S."/>
            <person name="Cuomo C.A."/>
        </authorList>
    </citation>
    <scope>NUCLEOTIDE SEQUENCE [LARGE SCALE GENOMIC DNA]</scope>
    <source>
        <strain evidence="2">SLH14081</strain>
    </source>
</reference>